<evidence type="ECO:0000313" key="2">
    <source>
        <dbReference type="Proteomes" id="UP000014736"/>
    </source>
</evidence>
<keyword evidence="2" id="KW-1185">Reference proteome</keyword>
<reference evidence="1 2" key="1">
    <citation type="journal article" date="2013" name="Proc. Natl. Acad. Sci. U.S.A.">
        <title>Twelve previously unknown phage genera are ubiquitous in global oceans.</title>
        <authorList>
            <person name="Holmfeldt K."/>
            <person name="Solonenko N."/>
            <person name="Shah M."/>
            <person name="Corrier K."/>
            <person name="Riemann L."/>
            <person name="Verberkmoes N.C."/>
            <person name="Sullivan M.B."/>
        </authorList>
    </citation>
    <scope>NUCLEOTIDE SEQUENCE [LARGE SCALE GENOMIC DNA]</scope>
    <source>
        <strain evidence="1">Phi13:2</strain>
    </source>
</reference>
<dbReference type="Proteomes" id="UP000014736">
    <property type="component" value="Segment"/>
</dbReference>
<evidence type="ECO:0000313" key="1">
    <source>
        <dbReference type="EMBL" id="AGO49664.1"/>
    </source>
</evidence>
<proteinExistence type="predicted"/>
<name>S0A258_9CAUD</name>
<accession>S0A258</accession>
<dbReference type="EMBL" id="KC821633">
    <property type="protein sequence ID" value="AGO49664.1"/>
    <property type="molecule type" value="Genomic_DNA"/>
</dbReference>
<protein>
    <submittedName>
        <fullName evidence="1">Uncharacterized protein</fullName>
    </submittedName>
</protein>
<reference evidence="2" key="2">
    <citation type="submission" date="2013-03" db="EMBL/GenBank/DDBJ databases">
        <title>The Cellulophaga phages: a novel, diverse, and globally ubiquitous model system.</title>
        <authorList>
            <person name="Holmfeldt K."/>
            <person name="Solonenko N."/>
            <person name="Shah M."/>
            <person name="Corrier K."/>
            <person name="Riemann L."/>
            <person name="VerBerkmoes N.C."/>
            <person name="Sullivan M.B."/>
        </authorList>
    </citation>
    <scope>NUCLEOTIDE SEQUENCE [LARGE SCALE GENOMIC DNA]</scope>
</reference>
<organism evidence="1 2">
    <name type="scientific">Cellulophaga phage phi13:2</name>
    <dbReference type="NCBI Taxonomy" id="1328030"/>
    <lineage>
        <taxon>Viruses</taxon>
        <taxon>Duplodnaviria</taxon>
        <taxon>Heunggongvirae</taxon>
        <taxon>Uroviricota</taxon>
        <taxon>Caudoviricetes</taxon>
        <taxon>Pachyviridae</taxon>
        <taxon>Baltivirus</taxon>
        <taxon>Baltivirus phi13duo</taxon>
    </lineage>
</organism>
<gene>
    <name evidence="1" type="ORF">Phi13:2_gp054</name>
</gene>
<dbReference type="GeneID" id="16881331"/>
<dbReference type="KEGG" id="vg:16881331"/>
<sequence>MNDYLKFAEYLESLDCPVNEFTFEEAILLKADIDKIIIDRFNSTR</sequence>
<dbReference type="RefSeq" id="YP_008242079.1">
    <property type="nucleotide sequence ID" value="NC_021803.1"/>
</dbReference>